<organism evidence="5 6">
    <name type="scientific">Bucorvus abyssinicus</name>
    <name type="common">Northern ground-hornbill</name>
    <name type="synonym">Abyssinian ground-hornbill</name>
    <dbReference type="NCBI Taxonomy" id="153643"/>
    <lineage>
        <taxon>Eukaryota</taxon>
        <taxon>Metazoa</taxon>
        <taxon>Chordata</taxon>
        <taxon>Craniata</taxon>
        <taxon>Vertebrata</taxon>
        <taxon>Euteleostomi</taxon>
        <taxon>Archelosauria</taxon>
        <taxon>Archosauria</taxon>
        <taxon>Dinosauria</taxon>
        <taxon>Saurischia</taxon>
        <taxon>Theropoda</taxon>
        <taxon>Coelurosauria</taxon>
        <taxon>Aves</taxon>
        <taxon>Neognathae</taxon>
        <taxon>Neoaves</taxon>
        <taxon>Telluraves</taxon>
        <taxon>Coraciimorphae</taxon>
        <taxon>Bucerotiformes</taxon>
        <taxon>Bucorvidae</taxon>
        <taxon>Bucorvus</taxon>
    </lineage>
</organism>
<comment type="caution">
    <text evidence="5">The sequence shown here is derived from an EMBL/GenBank/DDBJ whole genome shotgun (WGS) entry which is preliminary data.</text>
</comment>
<name>A0A7K4YZY8_BUCAB</name>
<dbReference type="InterPro" id="IPR025252">
    <property type="entry name" value="DUF4200"/>
</dbReference>
<evidence type="ECO:0000256" key="3">
    <source>
        <dbReference type="SAM" id="MobiDB-lite"/>
    </source>
</evidence>
<feature type="domain" description="DUF4200" evidence="4">
    <location>
        <begin position="33"/>
        <end position="148"/>
    </location>
</feature>
<dbReference type="EMBL" id="VYZL01004720">
    <property type="protein sequence ID" value="NWR64447.1"/>
    <property type="molecule type" value="Genomic_DNA"/>
</dbReference>
<evidence type="ECO:0000313" key="5">
    <source>
        <dbReference type="EMBL" id="NWR64447.1"/>
    </source>
</evidence>
<dbReference type="GO" id="GO:0005856">
    <property type="term" value="C:cytoskeleton"/>
    <property type="evidence" value="ECO:0007669"/>
    <property type="project" value="UniProtKB-ARBA"/>
</dbReference>
<dbReference type="InterPro" id="IPR051147">
    <property type="entry name" value="CFAP_domain-containing"/>
</dbReference>
<protein>
    <submittedName>
        <fullName evidence="5">CC42M protein</fullName>
    </submittedName>
</protein>
<keyword evidence="6" id="KW-1185">Reference proteome</keyword>
<evidence type="ECO:0000256" key="1">
    <source>
        <dbReference type="ARBA" id="ARBA00023054"/>
    </source>
</evidence>
<dbReference type="Pfam" id="PF13863">
    <property type="entry name" value="DUF4200"/>
    <property type="match status" value="1"/>
</dbReference>
<dbReference type="Proteomes" id="UP000551127">
    <property type="component" value="Unassembled WGS sequence"/>
</dbReference>
<feature type="coiled-coil region" evidence="2">
    <location>
        <begin position="32"/>
        <end position="133"/>
    </location>
</feature>
<feature type="region of interest" description="Disordered" evidence="3">
    <location>
        <begin position="303"/>
        <end position="328"/>
    </location>
</feature>
<feature type="non-terminal residue" evidence="5">
    <location>
        <position position="1"/>
    </location>
</feature>
<feature type="compositionally biased region" description="Basic residues" evidence="3">
    <location>
        <begin position="315"/>
        <end position="328"/>
    </location>
</feature>
<evidence type="ECO:0000259" key="4">
    <source>
        <dbReference type="Pfam" id="PF13863"/>
    </source>
</evidence>
<evidence type="ECO:0000313" key="6">
    <source>
        <dbReference type="Proteomes" id="UP000551127"/>
    </source>
</evidence>
<sequence>GLSPHVHALLHMTHGRTVPTWDAAALLPTTRLLLKRREVAEVERALQSQREEFGQRMERLAWRRQQLGQRKKQLQDDVLKFDAVLKASAARRERALRRADEARAQAVEQGARAAHLRQELEGLLRHRERLAQRLRSLRGFSDYLRGVLARTGQFQDIPAMLAHFRALVGAWAALVQEAEAGQERLAQGRARLQRYQEAASSELLSTANELAQLRAHLEAARHDVLQGETRWALVQSTAAQKTLLLGQIKLAVLNLFQLVTAQLEVPTDVDPEDTEAQLDTVLLCMQDLADICTKLCPRQPGLRPPRFPAATSMRPLRHRAARVHPSRE</sequence>
<dbReference type="AlphaFoldDB" id="A0A7K4YZY8"/>
<dbReference type="PANTHER" id="PTHR21683:SF9">
    <property type="entry name" value="CILIA- AND FLAGELLA-ASSOCIATED PROTEIN 73"/>
    <property type="match status" value="1"/>
</dbReference>
<proteinExistence type="predicted"/>
<gene>
    <name evidence="5" type="primary">Cc42m</name>
    <name evidence="5" type="ORF">BUCABY_R06831</name>
</gene>
<feature type="non-terminal residue" evidence="5">
    <location>
        <position position="328"/>
    </location>
</feature>
<dbReference type="OrthoDB" id="10264298at2759"/>
<keyword evidence="1 2" id="KW-0175">Coiled coil</keyword>
<accession>A0A7K4YZY8</accession>
<reference evidence="5 6" key="1">
    <citation type="submission" date="2019-09" db="EMBL/GenBank/DDBJ databases">
        <title>Bird 10,000 Genomes (B10K) Project - Family phase.</title>
        <authorList>
            <person name="Zhang G."/>
        </authorList>
    </citation>
    <scope>NUCLEOTIDE SEQUENCE [LARGE SCALE GENOMIC DNA]</scope>
    <source>
        <strain evidence="5">B10K-DU-012-80</strain>
    </source>
</reference>
<evidence type="ECO:0000256" key="2">
    <source>
        <dbReference type="SAM" id="Coils"/>
    </source>
</evidence>
<dbReference type="PANTHER" id="PTHR21683">
    <property type="entry name" value="COILED-COIL DOMAIN-CONTAINING PROTEIN 42 LIKE-2-LIKE-RELATED"/>
    <property type="match status" value="1"/>
</dbReference>